<keyword evidence="3" id="KW-0540">Nuclease</keyword>
<dbReference type="InterPro" id="IPR041373">
    <property type="entry name" value="RT_RNaseH"/>
</dbReference>
<evidence type="ECO:0008006" key="11">
    <source>
        <dbReference type="Google" id="ProtNLM"/>
    </source>
</evidence>
<dbReference type="InterPro" id="IPR043128">
    <property type="entry name" value="Rev_trsase/Diguanyl_cyclase"/>
</dbReference>
<dbReference type="InterPro" id="IPR000477">
    <property type="entry name" value="RT_dom"/>
</dbReference>
<dbReference type="GO" id="GO:0003964">
    <property type="term" value="F:RNA-directed DNA polymerase activity"/>
    <property type="evidence" value="ECO:0007669"/>
    <property type="project" value="UniProtKB-KW"/>
</dbReference>
<dbReference type="Pfam" id="PF00078">
    <property type="entry name" value="RVT_1"/>
    <property type="match status" value="1"/>
</dbReference>
<dbReference type="CDD" id="cd00303">
    <property type="entry name" value="retropepsin_like"/>
    <property type="match status" value="1"/>
</dbReference>
<dbReference type="Pfam" id="PF08284">
    <property type="entry name" value="RVP_2"/>
    <property type="match status" value="1"/>
</dbReference>
<evidence type="ECO:0000256" key="6">
    <source>
        <dbReference type="ARBA" id="ARBA00022918"/>
    </source>
</evidence>
<dbReference type="PANTHER" id="PTHR24559:SF444">
    <property type="entry name" value="REVERSE TRANSCRIPTASE DOMAIN-CONTAINING PROTEIN"/>
    <property type="match status" value="1"/>
</dbReference>
<dbReference type="EMBL" id="QJKJ01008233">
    <property type="protein sequence ID" value="RDX80403.1"/>
    <property type="molecule type" value="Genomic_DNA"/>
</dbReference>
<organism evidence="9 10">
    <name type="scientific">Mucuna pruriens</name>
    <name type="common">Velvet bean</name>
    <name type="synonym">Dolichos pruriens</name>
    <dbReference type="NCBI Taxonomy" id="157652"/>
    <lineage>
        <taxon>Eukaryota</taxon>
        <taxon>Viridiplantae</taxon>
        <taxon>Streptophyta</taxon>
        <taxon>Embryophyta</taxon>
        <taxon>Tracheophyta</taxon>
        <taxon>Spermatophyta</taxon>
        <taxon>Magnoliopsida</taxon>
        <taxon>eudicotyledons</taxon>
        <taxon>Gunneridae</taxon>
        <taxon>Pentapetalae</taxon>
        <taxon>rosids</taxon>
        <taxon>fabids</taxon>
        <taxon>Fabales</taxon>
        <taxon>Fabaceae</taxon>
        <taxon>Papilionoideae</taxon>
        <taxon>50 kb inversion clade</taxon>
        <taxon>NPAAA clade</taxon>
        <taxon>indigoferoid/millettioid clade</taxon>
        <taxon>Phaseoleae</taxon>
        <taxon>Mucuna</taxon>
    </lineage>
</organism>
<evidence type="ECO:0000256" key="4">
    <source>
        <dbReference type="ARBA" id="ARBA00022759"/>
    </source>
</evidence>
<evidence type="ECO:0000256" key="1">
    <source>
        <dbReference type="ARBA" id="ARBA00022679"/>
    </source>
</evidence>
<dbReference type="CDD" id="cd01647">
    <property type="entry name" value="RT_LTR"/>
    <property type="match status" value="1"/>
</dbReference>
<name>A0A371FQQ6_MUCPR</name>
<evidence type="ECO:0000256" key="5">
    <source>
        <dbReference type="ARBA" id="ARBA00022801"/>
    </source>
</evidence>
<evidence type="ECO:0000256" key="2">
    <source>
        <dbReference type="ARBA" id="ARBA00022695"/>
    </source>
</evidence>
<dbReference type="Gene3D" id="3.10.10.10">
    <property type="entry name" value="HIV Type 1 Reverse Transcriptase, subunit A, domain 1"/>
    <property type="match status" value="1"/>
</dbReference>
<dbReference type="AlphaFoldDB" id="A0A371FQQ6"/>
<protein>
    <recommendedName>
        <fullName evidence="11">Retrovirus-related Pol polyprotein from transposon 17.6</fullName>
    </recommendedName>
</protein>
<evidence type="ECO:0000259" key="8">
    <source>
        <dbReference type="Pfam" id="PF17917"/>
    </source>
</evidence>
<feature type="non-terminal residue" evidence="9">
    <location>
        <position position="1"/>
    </location>
</feature>
<evidence type="ECO:0000259" key="7">
    <source>
        <dbReference type="Pfam" id="PF00078"/>
    </source>
</evidence>
<dbReference type="Proteomes" id="UP000257109">
    <property type="component" value="Unassembled WGS sequence"/>
</dbReference>
<keyword evidence="10" id="KW-1185">Reference proteome</keyword>
<dbReference type="InterPro" id="IPR043502">
    <property type="entry name" value="DNA/RNA_pol_sf"/>
</dbReference>
<gene>
    <name evidence="9" type="ORF">CR513_39054</name>
</gene>
<dbReference type="PANTHER" id="PTHR24559">
    <property type="entry name" value="TRANSPOSON TY3-I GAG-POL POLYPROTEIN"/>
    <property type="match status" value="1"/>
</dbReference>
<accession>A0A371FQQ6</accession>
<dbReference type="GO" id="GO:0004519">
    <property type="term" value="F:endonuclease activity"/>
    <property type="evidence" value="ECO:0007669"/>
    <property type="project" value="UniProtKB-KW"/>
</dbReference>
<comment type="caution">
    <text evidence="9">The sequence shown here is derived from an EMBL/GenBank/DDBJ whole genome shotgun (WGS) entry which is preliminary data.</text>
</comment>
<evidence type="ECO:0000256" key="3">
    <source>
        <dbReference type="ARBA" id="ARBA00022722"/>
    </source>
</evidence>
<dbReference type="InterPro" id="IPR053134">
    <property type="entry name" value="RNA-dir_DNA_polymerase"/>
</dbReference>
<evidence type="ECO:0000313" key="9">
    <source>
        <dbReference type="EMBL" id="RDX80403.1"/>
    </source>
</evidence>
<dbReference type="Pfam" id="PF17917">
    <property type="entry name" value="RT_RNaseH"/>
    <property type="match status" value="1"/>
</dbReference>
<feature type="domain" description="Reverse transcriptase" evidence="7">
    <location>
        <begin position="379"/>
        <end position="437"/>
    </location>
</feature>
<keyword evidence="4" id="KW-0255">Endonuclease</keyword>
<dbReference type="GO" id="GO:0016787">
    <property type="term" value="F:hydrolase activity"/>
    <property type="evidence" value="ECO:0007669"/>
    <property type="project" value="UniProtKB-KW"/>
</dbReference>
<keyword evidence="5" id="KW-0378">Hydrolase</keyword>
<sequence>MLWSALMRRRTFHYLRNIKGVVLEKYFPEDVREKKHMGIFKLKQGSSTMAEYVAKLEDLSRYYPYYRGEVALYKGGMGLVKGKQSRGIEVRQGVRGLPDLMELVVEELVLLLKCGLPSHLVRECVDKEVICFNYGKQGYNVRICTLPKRSRFKTIKRVFSLSSVEALKFENLVQGSCFVNRYPFVVLFDCKATHSFISHDCVSKLKLPMFSFKYKLVVETLANGSIVTSNVEKSVVMGDVLVVSEFSKVFHGDVSSLPPKKENEFSIDLVLRTKPISIALYRMSPLELVELKKQLEELLEKQFVRPSVSLWEALVLLVKKKDDSMRLCIDYHQLNKVKIKNMYPLPMIDDLMDQLVGTLLPSDSVKSEDVPKTYFRTRYNYCKYLVMPFRMTNVPSVFMDYMNKIFHPYLDSFVVVFIDDILVYSKSREEHVEHLRDKQLDAKMSKSNFWIEEVDSQRLSVCVRLKFFLTPSEPFVVYYDASNMGLGVLMQGGKVVTYASRQFKTHERNYPTNDLELAAIVFALIPLSEISHSPFT</sequence>
<dbReference type="SUPFAM" id="SSF56672">
    <property type="entry name" value="DNA/RNA polymerases"/>
    <property type="match status" value="1"/>
</dbReference>
<keyword evidence="2" id="KW-0548">Nucleotidyltransferase</keyword>
<keyword evidence="6" id="KW-0695">RNA-directed DNA polymerase</keyword>
<proteinExistence type="predicted"/>
<evidence type="ECO:0000313" key="10">
    <source>
        <dbReference type="Proteomes" id="UP000257109"/>
    </source>
</evidence>
<dbReference type="Gene3D" id="3.30.70.270">
    <property type="match status" value="1"/>
</dbReference>
<feature type="domain" description="Reverse transcriptase RNase H-like" evidence="8">
    <location>
        <begin position="471"/>
        <end position="524"/>
    </location>
</feature>
<keyword evidence="1" id="KW-0808">Transferase</keyword>
<reference evidence="9" key="1">
    <citation type="submission" date="2018-05" db="EMBL/GenBank/DDBJ databases">
        <title>Draft genome of Mucuna pruriens seed.</title>
        <authorList>
            <person name="Nnadi N.E."/>
            <person name="Vos R."/>
            <person name="Hasami M.H."/>
            <person name="Devisetty U.K."/>
            <person name="Aguiy J.C."/>
        </authorList>
    </citation>
    <scope>NUCLEOTIDE SEQUENCE [LARGE SCALE GENOMIC DNA]</scope>
    <source>
        <strain evidence="9">JCA_2017</strain>
    </source>
</reference>